<organism evidence="4 5">
    <name type="scientific">Lactarius akahatsu</name>
    <dbReference type="NCBI Taxonomy" id="416441"/>
    <lineage>
        <taxon>Eukaryota</taxon>
        <taxon>Fungi</taxon>
        <taxon>Dikarya</taxon>
        <taxon>Basidiomycota</taxon>
        <taxon>Agaricomycotina</taxon>
        <taxon>Agaricomycetes</taxon>
        <taxon>Russulales</taxon>
        <taxon>Russulaceae</taxon>
        <taxon>Lactarius</taxon>
    </lineage>
</organism>
<dbReference type="EMBL" id="JAKELL010000011">
    <property type="protein sequence ID" value="KAH8995752.1"/>
    <property type="molecule type" value="Genomic_DNA"/>
</dbReference>
<evidence type="ECO:0000256" key="1">
    <source>
        <dbReference type="SAM" id="Phobius"/>
    </source>
</evidence>
<dbReference type="InterPro" id="IPR053065">
    <property type="entry name" value="Archenteron_Induction-Rel"/>
</dbReference>
<reference evidence="4" key="1">
    <citation type="submission" date="2022-01" db="EMBL/GenBank/DDBJ databases">
        <title>Comparative genomics reveals a dynamic genome evolution in the ectomycorrhizal milk-cap (Lactarius) mushrooms.</title>
        <authorList>
            <consortium name="DOE Joint Genome Institute"/>
            <person name="Lebreton A."/>
            <person name="Tang N."/>
            <person name="Kuo A."/>
            <person name="LaButti K."/>
            <person name="Drula E."/>
            <person name="Barry K."/>
            <person name="Clum A."/>
            <person name="Lipzen A."/>
            <person name="Mousain D."/>
            <person name="Ng V."/>
            <person name="Wang R."/>
            <person name="Wang X."/>
            <person name="Dai Y."/>
            <person name="Henrissat B."/>
            <person name="Grigoriev I.V."/>
            <person name="Guerin-Laguette A."/>
            <person name="Yu F."/>
            <person name="Martin F.M."/>
        </authorList>
    </citation>
    <scope>NUCLEOTIDE SEQUENCE</scope>
    <source>
        <strain evidence="4">QP</strain>
    </source>
</reference>
<sequence length="355" mass="37829">MRATLVLLTLFELAQSAQIYLHPPTSIWGSLPPRLASATVAKHLNLDRLVPLQENEPLITGDIDREFVGQGPSSGLLIGVDDADAEYTVPVEDLRAPLGLSYHDPTSILSEIILKSLHRAPLAFSNVFDGSNVTPSPLLDMSVSPTETFDSELSALVEFLEADHLSWDRFGAFRITGLRSIGDAYGRDSEEYTTAAGSLKDALRSAADKPHLHLVILTYPGIQAGVQKRQDQSPLPPDTPLPPVGSDTLCFVSEEICSNSTDSCSGHGACVQANKAGRACFVCACEASKDDGRTDYWAGSKCERKDVSGPFVLITGTVVALILIIVGSISLLSSVGNQPLPSVLTSSVPGMSARE</sequence>
<evidence type="ECO:0000259" key="3">
    <source>
        <dbReference type="Pfam" id="PF12955"/>
    </source>
</evidence>
<feature type="signal peptide" evidence="2">
    <location>
        <begin position="1"/>
        <end position="16"/>
    </location>
</feature>
<dbReference type="PANTHER" id="PTHR36853">
    <property type="entry name" value="EXPRESSED PROTEIN"/>
    <property type="match status" value="1"/>
</dbReference>
<evidence type="ECO:0000313" key="5">
    <source>
        <dbReference type="Proteomes" id="UP001201163"/>
    </source>
</evidence>
<protein>
    <recommendedName>
        <fullName evidence="3">Vacuolar sorting protein Vps3844 C-terminal domain-containing protein</fullName>
    </recommendedName>
</protein>
<feature type="chain" id="PRO_5042021586" description="Vacuolar sorting protein Vps3844 C-terminal domain-containing protein" evidence="2">
    <location>
        <begin position="17"/>
        <end position="355"/>
    </location>
</feature>
<dbReference type="Pfam" id="PF12955">
    <property type="entry name" value="Vps3844_C"/>
    <property type="match status" value="1"/>
</dbReference>
<dbReference type="AlphaFoldDB" id="A0AAD4LP37"/>
<name>A0AAD4LP37_9AGAM</name>
<dbReference type="GO" id="GO:0005783">
    <property type="term" value="C:endoplasmic reticulum"/>
    <property type="evidence" value="ECO:0007669"/>
    <property type="project" value="TreeGrafter"/>
</dbReference>
<feature type="domain" description="Vacuolar sorting protein Vps3844 C-terminal" evidence="3">
    <location>
        <begin position="250"/>
        <end position="345"/>
    </location>
</feature>
<keyword evidence="5" id="KW-1185">Reference proteome</keyword>
<dbReference type="InterPro" id="IPR024382">
    <property type="entry name" value="Vps3844_C"/>
</dbReference>
<keyword evidence="1" id="KW-0812">Transmembrane</keyword>
<feature type="transmembrane region" description="Helical" evidence="1">
    <location>
        <begin position="311"/>
        <end position="332"/>
    </location>
</feature>
<dbReference type="PANTHER" id="PTHR36853:SF1">
    <property type="entry name" value="DUF3844 DOMAIN-CONTAINING PROTEIN"/>
    <property type="match status" value="1"/>
</dbReference>
<accession>A0AAD4LP37</accession>
<gene>
    <name evidence="4" type="ORF">EDB92DRAFT_2063298</name>
</gene>
<evidence type="ECO:0000313" key="4">
    <source>
        <dbReference type="EMBL" id="KAH8995752.1"/>
    </source>
</evidence>
<proteinExistence type="predicted"/>
<comment type="caution">
    <text evidence="4">The sequence shown here is derived from an EMBL/GenBank/DDBJ whole genome shotgun (WGS) entry which is preliminary data.</text>
</comment>
<evidence type="ECO:0000256" key="2">
    <source>
        <dbReference type="SAM" id="SignalP"/>
    </source>
</evidence>
<keyword evidence="1" id="KW-1133">Transmembrane helix</keyword>
<keyword evidence="2" id="KW-0732">Signal</keyword>
<dbReference type="Proteomes" id="UP001201163">
    <property type="component" value="Unassembled WGS sequence"/>
</dbReference>
<keyword evidence="1" id="KW-0472">Membrane</keyword>